<sequence>AEAFERKVGKEAAKKALFQRNIVLRGVEEGGINVVKGLKDLIEKSNAVIEMAPRLGTFERAMKLGYTIEDAAMMGRQATIDFNRGGTWTKMVNQFVPFLNARVQAKVVLKEALQKDFKNTIAKTFVSTVLPGTVLYAWNKLYYADEYEDIPKYIKEDYFTFIYGTKKDKKTGRITPKYFTIAKGDAGKAAYNFIEFGLEQEWKKGTKAVKEFLINFLSDVVSPVEFAREGEFSKEKVLGSITPPMFKGYLEHVANLKFYQGTEIEPYWQHKTKPPELIYDEGTPEMFKWLSKTMPKEYRLSPKVLQNYATNLVAGYGREGLSISAMLDGIKGTVVKAKGGEIARQAFIVIKRIEDGYNTTRAYAEEASRNGKKNEARVLMNQWNQGLNEMIHKYNNTFSAKGYPDRGGLRKSYKFTNEKRRGIIHQRKSTLTPLEKRLQRRK</sequence>
<evidence type="ECO:0000313" key="2">
    <source>
        <dbReference type="EMBL" id="KKM03076.1"/>
    </source>
</evidence>
<name>A0A0F9JB48_9ZZZZ</name>
<dbReference type="Pfam" id="PF18857">
    <property type="entry name" value="LPD38"/>
    <property type="match status" value="1"/>
</dbReference>
<dbReference type="InterPro" id="IPR040561">
    <property type="entry name" value="LPD38"/>
</dbReference>
<protein>
    <recommendedName>
        <fullName evidence="1">Large polyvalent protein associated domain-containing protein</fullName>
    </recommendedName>
</protein>
<evidence type="ECO:0000259" key="1">
    <source>
        <dbReference type="Pfam" id="PF18857"/>
    </source>
</evidence>
<feature type="non-terminal residue" evidence="2">
    <location>
        <position position="1"/>
    </location>
</feature>
<dbReference type="AlphaFoldDB" id="A0A0F9JB48"/>
<gene>
    <name evidence="2" type="ORF">LCGC14_1777990</name>
</gene>
<reference evidence="2" key="1">
    <citation type="journal article" date="2015" name="Nature">
        <title>Complex archaea that bridge the gap between prokaryotes and eukaryotes.</title>
        <authorList>
            <person name="Spang A."/>
            <person name="Saw J.H."/>
            <person name="Jorgensen S.L."/>
            <person name="Zaremba-Niedzwiedzka K."/>
            <person name="Martijn J."/>
            <person name="Lind A.E."/>
            <person name="van Eijk R."/>
            <person name="Schleper C."/>
            <person name="Guy L."/>
            <person name="Ettema T.J."/>
        </authorList>
    </citation>
    <scope>NUCLEOTIDE SEQUENCE</scope>
</reference>
<comment type="caution">
    <text evidence="2">The sequence shown here is derived from an EMBL/GenBank/DDBJ whole genome shotgun (WGS) entry which is preliminary data.</text>
</comment>
<organism evidence="2">
    <name type="scientific">marine sediment metagenome</name>
    <dbReference type="NCBI Taxonomy" id="412755"/>
    <lineage>
        <taxon>unclassified sequences</taxon>
        <taxon>metagenomes</taxon>
        <taxon>ecological metagenomes</taxon>
    </lineage>
</organism>
<accession>A0A0F9JB48</accession>
<proteinExistence type="predicted"/>
<feature type="domain" description="Large polyvalent protein associated" evidence="1">
    <location>
        <begin position="145"/>
        <end position="326"/>
    </location>
</feature>
<dbReference type="EMBL" id="LAZR01016769">
    <property type="protein sequence ID" value="KKM03076.1"/>
    <property type="molecule type" value="Genomic_DNA"/>
</dbReference>